<sequence>MSKKKVKTLEAEARKQQARIQDRLDGTVDSARETARGVKEWAAPRLEKGVKAAAPRVEAGIAYAAPRIQDVVDRSGPRIEAAGQKITGDYLPRLSEKVGTAAAAAGTAVSRFTIPEQLELVAANLTGDSKAIKKAQKAVAKAGKRLEKKTSRSGGKGKWVWFSLIAGGIAAAVVAWKKSQPVEDPWSTPLSNRPADARPVSSTGTSPADKAKQAAEAAKDAAGNAADKVKETAAAAKDKLSEAGSPSKHKAGETIDDSADTSAVKPNTATSAPKEASIPATNKNATTVTNIAGDKGKK</sequence>
<keyword evidence="2" id="KW-1133">Transmembrane helix</keyword>
<feature type="region of interest" description="Disordered" evidence="1">
    <location>
        <begin position="182"/>
        <end position="298"/>
    </location>
</feature>
<evidence type="ECO:0000313" key="4">
    <source>
        <dbReference type="Proteomes" id="UP001209083"/>
    </source>
</evidence>
<evidence type="ECO:0000313" key="3">
    <source>
        <dbReference type="EMBL" id="WGW11769.1"/>
    </source>
</evidence>
<keyword evidence="2" id="KW-0812">Transmembrane</keyword>
<organism evidence="3 4">
    <name type="scientific">Saxibacter everestensis</name>
    <dbReference type="NCBI Taxonomy" id="2909229"/>
    <lineage>
        <taxon>Bacteria</taxon>
        <taxon>Bacillati</taxon>
        <taxon>Actinomycetota</taxon>
        <taxon>Actinomycetes</taxon>
        <taxon>Micrococcales</taxon>
        <taxon>Brevibacteriaceae</taxon>
        <taxon>Saxibacter</taxon>
    </lineage>
</organism>
<feature type="compositionally biased region" description="Basic and acidic residues" evidence="1">
    <location>
        <begin position="209"/>
        <end position="219"/>
    </location>
</feature>
<evidence type="ECO:0000256" key="2">
    <source>
        <dbReference type="SAM" id="Phobius"/>
    </source>
</evidence>
<feature type="transmembrane region" description="Helical" evidence="2">
    <location>
        <begin position="159"/>
        <end position="176"/>
    </location>
</feature>
<proteinExistence type="predicted"/>
<feature type="compositionally biased region" description="Polar residues" evidence="1">
    <location>
        <begin position="260"/>
        <end position="271"/>
    </location>
</feature>
<keyword evidence="2" id="KW-0472">Membrane</keyword>
<dbReference type="Proteomes" id="UP001209083">
    <property type="component" value="Chromosome"/>
</dbReference>
<name>A0ABY8QTY8_9MICO</name>
<accession>A0ABY8QTY8</accession>
<evidence type="ECO:0000256" key="1">
    <source>
        <dbReference type="SAM" id="MobiDB-lite"/>
    </source>
</evidence>
<keyword evidence="4" id="KW-1185">Reference proteome</keyword>
<protein>
    <submittedName>
        <fullName evidence="3">Uncharacterized protein</fullName>
    </submittedName>
</protein>
<feature type="compositionally biased region" description="Basic and acidic residues" evidence="1">
    <location>
        <begin position="227"/>
        <end position="241"/>
    </location>
</feature>
<dbReference type="EMBL" id="CP090958">
    <property type="protein sequence ID" value="WGW11769.1"/>
    <property type="molecule type" value="Genomic_DNA"/>
</dbReference>
<dbReference type="RefSeq" id="WP_349638560.1">
    <property type="nucleotide sequence ID" value="NZ_CP090958.1"/>
</dbReference>
<gene>
    <name evidence="3" type="ORF">LWF01_17000</name>
</gene>
<feature type="compositionally biased region" description="Polar residues" evidence="1">
    <location>
        <begin position="279"/>
        <end position="290"/>
    </location>
</feature>
<reference evidence="3 4" key="1">
    <citation type="submission" date="2023-05" db="EMBL/GenBank/DDBJ databases">
        <title>Lithophilousrod everest ZFBP1038 complete genpme.</title>
        <authorList>
            <person name="Tian M."/>
        </authorList>
    </citation>
    <scope>NUCLEOTIDE SEQUENCE [LARGE SCALE GENOMIC DNA]</scope>
    <source>
        <strain evidence="3 4">ZFBP1038</strain>
    </source>
</reference>